<protein>
    <submittedName>
        <fullName evidence="2">Uncharacterized protein</fullName>
    </submittedName>
</protein>
<gene>
    <name evidence="2" type="ORF">C1SCF055_LOCUS17872</name>
</gene>
<feature type="region of interest" description="Disordered" evidence="1">
    <location>
        <begin position="1"/>
        <end position="21"/>
    </location>
</feature>
<sequence length="124" mass="13812">DLTSALIRGGSLQLQQPEKPPARLLSGERAPILPAVELSFHPQICKPGKLEAGYSEHLRERVAQSRLLDDELKADCLERLVGVAQRAPRVRRLSWSQQIAEEEVPESDEEAPHVLSEDVQVGFQ</sequence>
<dbReference type="OrthoDB" id="424226at2759"/>
<dbReference type="EMBL" id="CAMXCT020001531">
    <property type="protein sequence ID" value="CAL1144299.1"/>
    <property type="molecule type" value="Genomic_DNA"/>
</dbReference>
<feature type="compositionally biased region" description="Acidic residues" evidence="1">
    <location>
        <begin position="100"/>
        <end position="109"/>
    </location>
</feature>
<keyword evidence="4" id="KW-1185">Reference proteome</keyword>
<reference evidence="3" key="2">
    <citation type="submission" date="2024-04" db="EMBL/GenBank/DDBJ databases">
        <authorList>
            <person name="Chen Y."/>
            <person name="Shah S."/>
            <person name="Dougan E. K."/>
            <person name="Thang M."/>
            <person name="Chan C."/>
        </authorList>
    </citation>
    <scope>NUCLEOTIDE SEQUENCE [LARGE SCALE GENOMIC DNA]</scope>
</reference>
<dbReference type="EMBL" id="CAMXCT030001531">
    <property type="protein sequence ID" value="CAL4778236.1"/>
    <property type="molecule type" value="Genomic_DNA"/>
</dbReference>
<dbReference type="EMBL" id="CAMXCT010001531">
    <property type="protein sequence ID" value="CAI3990924.1"/>
    <property type="molecule type" value="Genomic_DNA"/>
</dbReference>
<name>A0A9P1CFY8_9DINO</name>
<evidence type="ECO:0000313" key="3">
    <source>
        <dbReference type="EMBL" id="CAL1144299.1"/>
    </source>
</evidence>
<organism evidence="2">
    <name type="scientific">Cladocopium goreaui</name>
    <dbReference type="NCBI Taxonomy" id="2562237"/>
    <lineage>
        <taxon>Eukaryota</taxon>
        <taxon>Sar</taxon>
        <taxon>Alveolata</taxon>
        <taxon>Dinophyceae</taxon>
        <taxon>Suessiales</taxon>
        <taxon>Symbiodiniaceae</taxon>
        <taxon>Cladocopium</taxon>
    </lineage>
</organism>
<feature type="region of interest" description="Disordered" evidence="1">
    <location>
        <begin position="100"/>
        <end position="124"/>
    </location>
</feature>
<dbReference type="AlphaFoldDB" id="A0A9P1CFY8"/>
<evidence type="ECO:0000313" key="4">
    <source>
        <dbReference type="Proteomes" id="UP001152797"/>
    </source>
</evidence>
<dbReference type="Proteomes" id="UP001152797">
    <property type="component" value="Unassembled WGS sequence"/>
</dbReference>
<evidence type="ECO:0000256" key="1">
    <source>
        <dbReference type="SAM" id="MobiDB-lite"/>
    </source>
</evidence>
<evidence type="ECO:0000313" key="2">
    <source>
        <dbReference type="EMBL" id="CAI3990924.1"/>
    </source>
</evidence>
<accession>A0A9P1CFY8</accession>
<proteinExistence type="predicted"/>
<comment type="caution">
    <text evidence="2">The sequence shown here is derived from an EMBL/GenBank/DDBJ whole genome shotgun (WGS) entry which is preliminary data.</text>
</comment>
<reference evidence="2" key="1">
    <citation type="submission" date="2022-10" db="EMBL/GenBank/DDBJ databases">
        <authorList>
            <person name="Chen Y."/>
            <person name="Dougan E. K."/>
            <person name="Chan C."/>
            <person name="Rhodes N."/>
            <person name="Thang M."/>
        </authorList>
    </citation>
    <scope>NUCLEOTIDE SEQUENCE</scope>
</reference>
<feature type="non-terminal residue" evidence="2">
    <location>
        <position position="124"/>
    </location>
</feature>